<dbReference type="InterPro" id="IPR029068">
    <property type="entry name" value="Glyas_Bleomycin-R_OHBP_Dase"/>
</dbReference>
<dbReference type="RefSeq" id="WP_149838132.1">
    <property type="nucleotide sequence ID" value="NZ_VUOC01000002.1"/>
</dbReference>
<reference evidence="2 3" key="1">
    <citation type="submission" date="2019-09" db="EMBL/GenBank/DDBJ databases">
        <title>Chitinophaga ginsengihumi sp. nov., isolated from soil of ginseng rhizosphere.</title>
        <authorList>
            <person name="Lee J."/>
        </authorList>
    </citation>
    <scope>NUCLEOTIDE SEQUENCE [LARGE SCALE GENOMIC DNA]</scope>
    <source>
        <strain evidence="2 3">BN140078</strain>
    </source>
</reference>
<dbReference type="Pfam" id="PF06983">
    <property type="entry name" value="3-dmu-9_3-mt"/>
    <property type="match status" value="1"/>
</dbReference>
<evidence type="ECO:0000259" key="1">
    <source>
        <dbReference type="Pfam" id="PF06983"/>
    </source>
</evidence>
<dbReference type="Proteomes" id="UP000324611">
    <property type="component" value="Unassembled WGS sequence"/>
</dbReference>
<dbReference type="SUPFAM" id="SSF54593">
    <property type="entry name" value="Glyoxalase/Bleomycin resistance protein/Dihydroxybiphenyl dioxygenase"/>
    <property type="match status" value="1"/>
</dbReference>
<reference evidence="2 3" key="2">
    <citation type="submission" date="2019-09" db="EMBL/GenBank/DDBJ databases">
        <authorList>
            <person name="Jin C."/>
        </authorList>
    </citation>
    <scope>NUCLEOTIDE SEQUENCE [LARGE SCALE GENOMIC DNA]</scope>
    <source>
        <strain evidence="2 3">BN140078</strain>
    </source>
</reference>
<dbReference type="EMBL" id="VUOC01000002">
    <property type="protein sequence ID" value="KAA2243256.1"/>
    <property type="molecule type" value="Genomic_DNA"/>
</dbReference>
<proteinExistence type="predicted"/>
<keyword evidence="3" id="KW-1185">Reference proteome</keyword>
<dbReference type="PANTHER" id="PTHR33990">
    <property type="entry name" value="PROTEIN YJDN-RELATED"/>
    <property type="match status" value="1"/>
</dbReference>
<feature type="domain" description="PhnB-like" evidence="1">
    <location>
        <begin position="4"/>
        <end position="132"/>
    </location>
</feature>
<gene>
    <name evidence="2" type="ORF">F0L74_12145</name>
</gene>
<dbReference type="PANTHER" id="PTHR33990:SF1">
    <property type="entry name" value="PROTEIN YJDN"/>
    <property type="match status" value="1"/>
</dbReference>
<comment type="caution">
    <text evidence="2">The sequence shown here is derived from an EMBL/GenBank/DDBJ whole genome shotgun (WGS) entry which is preliminary data.</text>
</comment>
<organism evidence="2 3">
    <name type="scientific">Chitinophaga agrisoli</name>
    <dbReference type="NCBI Taxonomy" id="2607653"/>
    <lineage>
        <taxon>Bacteria</taxon>
        <taxon>Pseudomonadati</taxon>
        <taxon>Bacteroidota</taxon>
        <taxon>Chitinophagia</taxon>
        <taxon>Chitinophagales</taxon>
        <taxon>Chitinophagaceae</taxon>
        <taxon>Chitinophaga</taxon>
    </lineage>
</organism>
<evidence type="ECO:0000313" key="2">
    <source>
        <dbReference type="EMBL" id="KAA2243256.1"/>
    </source>
</evidence>
<dbReference type="AlphaFoldDB" id="A0A5B2VYJ4"/>
<evidence type="ECO:0000313" key="3">
    <source>
        <dbReference type="Proteomes" id="UP000324611"/>
    </source>
</evidence>
<dbReference type="CDD" id="cd06588">
    <property type="entry name" value="PhnB_like"/>
    <property type="match status" value="1"/>
</dbReference>
<sequence length="141" mass="15182">MTTQINPYLSFSGNCREAMSFYKDCLGGELTLQTVAESPMADQWPAALQQGVLHAALIKNGVLLLGSDMPSPDGDALVNGNAVALSLTCATPEEMDTFFEKLAAGGQVIRAPHEFFAGKIAALKDRFGMSWILYYSTMPQS</sequence>
<protein>
    <submittedName>
        <fullName evidence="2">VOC family protein</fullName>
    </submittedName>
</protein>
<name>A0A5B2VYJ4_9BACT</name>
<dbReference type="InterPro" id="IPR028973">
    <property type="entry name" value="PhnB-like"/>
</dbReference>
<dbReference type="Gene3D" id="3.10.180.10">
    <property type="entry name" value="2,3-Dihydroxybiphenyl 1,2-Dioxygenase, domain 1"/>
    <property type="match status" value="1"/>
</dbReference>
<accession>A0A5B2VYJ4</accession>